<evidence type="ECO:0000259" key="2">
    <source>
        <dbReference type="Pfam" id="PF01936"/>
    </source>
</evidence>
<evidence type="ECO:0000313" key="3">
    <source>
        <dbReference type="EMBL" id="RWZ82021.1"/>
    </source>
</evidence>
<dbReference type="Pfam" id="PF01936">
    <property type="entry name" value="NYN"/>
    <property type="match status" value="1"/>
</dbReference>
<sequence length="222" mass="25523">MKSTTNNYAFIDSQNLNLGVGRDVKNKKGRVVYKGRQLDYKKLRDYLREKYNASQAYLFIGFMPQYNKLYTHLQKCGYTLVFKTVSIYQDEYGKDVPKGNVDVDLAVHAAADVFDEYDKAIIVSGDGDFLSLYNFLDRHKKLGYVLVPNRHRYSKLLNQYHSKIRFISDLRPLFQATKKTRSGGRSSTLGLPGRGDTQNIAHPKPKVNPKNRGKNTREEDRG</sequence>
<feature type="region of interest" description="Disordered" evidence="1">
    <location>
        <begin position="177"/>
        <end position="222"/>
    </location>
</feature>
<dbReference type="InterPro" id="IPR047140">
    <property type="entry name" value="LabA"/>
</dbReference>
<dbReference type="InterPro" id="IPR021139">
    <property type="entry name" value="NYN"/>
</dbReference>
<dbReference type="Proteomes" id="UP000289269">
    <property type="component" value="Unassembled WGS sequence"/>
</dbReference>
<gene>
    <name evidence="3" type="ORF">EOT04_00075</name>
</gene>
<feature type="domain" description="NYN" evidence="2">
    <location>
        <begin position="10"/>
        <end position="158"/>
    </location>
</feature>
<evidence type="ECO:0000256" key="1">
    <source>
        <dbReference type="SAM" id="MobiDB-lite"/>
    </source>
</evidence>
<keyword evidence="4" id="KW-1185">Reference proteome</keyword>
<protein>
    <submittedName>
        <fullName evidence="3">NYN domain-containing protein</fullName>
    </submittedName>
</protein>
<proteinExistence type="predicted"/>
<evidence type="ECO:0000313" key="4">
    <source>
        <dbReference type="Proteomes" id="UP000289269"/>
    </source>
</evidence>
<name>A0A4Q0AKH3_9BACT</name>
<dbReference type="EMBL" id="SCKW01000001">
    <property type="protein sequence ID" value="RWZ82021.1"/>
    <property type="molecule type" value="Genomic_DNA"/>
</dbReference>
<dbReference type="AlphaFoldDB" id="A0A4Q0AKH3"/>
<dbReference type="PANTHER" id="PTHR35458:SF2">
    <property type="entry name" value="SLR0755 PROTEIN"/>
    <property type="match status" value="1"/>
</dbReference>
<dbReference type="Gene3D" id="3.40.50.1010">
    <property type="entry name" value="5'-nuclease"/>
    <property type="match status" value="1"/>
</dbReference>
<reference evidence="3" key="1">
    <citation type="submission" date="2019-01" db="EMBL/GenBank/DDBJ databases">
        <title>Genomic signatures and co-occurrence patterns of the ultra-small Saccharimodia (Patescibacteria phylum) suggest a symbiotic lifestyle.</title>
        <authorList>
            <person name="Lemos L."/>
            <person name="Medeiros J."/>
            <person name="Andreote F."/>
            <person name="Fernandes G."/>
            <person name="Varani A."/>
            <person name="Oliveira G."/>
            <person name="Pylro V."/>
        </authorList>
    </citation>
    <scope>NUCLEOTIDE SEQUENCE [LARGE SCALE GENOMIC DNA]</scope>
    <source>
        <strain evidence="3">AMD01</strain>
    </source>
</reference>
<accession>A0A4Q0AKH3</accession>
<dbReference type="GO" id="GO:0004540">
    <property type="term" value="F:RNA nuclease activity"/>
    <property type="evidence" value="ECO:0007669"/>
    <property type="project" value="InterPro"/>
</dbReference>
<comment type="caution">
    <text evidence="3">The sequence shown here is derived from an EMBL/GenBank/DDBJ whole genome shotgun (WGS) entry which is preliminary data.</text>
</comment>
<feature type="compositionally biased region" description="Basic residues" evidence="1">
    <location>
        <begin position="203"/>
        <end position="214"/>
    </location>
</feature>
<dbReference type="PANTHER" id="PTHR35458">
    <property type="entry name" value="SLR0755 PROTEIN"/>
    <property type="match status" value="1"/>
</dbReference>
<organism evidence="3 4">
    <name type="scientific">Candidatus Chaera renei</name>
    <dbReference type="NCBI Taxonomy" id="2506947"/>
    <lineage>
        <taxon>Bacteria</taxon>
        <taxon>Candidatus Saccharimonadota</taxon>
        <taxon>Candidatus Saccharimonadia</taxon>
        <taxon>Candidatus Saccharimonadales</taxon>
        <taxon>Candidatus Saccharimonadaceae</taxon>
        <taxon>Candidatus Chaera</taxon>
    </lineage>
</organism>